<protein>
    <recommendedName>
        <fullName evidence="4">DUF420 domain-containing protein</fullName>
    </recommendedName>
</protein>
<feature type="transmembrane region" description="Helical" evidence="1">
    <location>
        <begin position="12"/>
        <end position="30"/>
    </location>
</feature>
<dbReference type="Pfam" id="PF04238">
    <property type="entry name" value="DUF420"/>
    <property type="match status" value="1"/>
</dbReference>
<dbReference type="PANTHER" id="PTHR37692">
    <property type="entry name" value="HYPOTHETICAL MEMBRANE SPANNING PROTEIN"/>
    <property type="match status" value="1"/>
</dbReference>
<evidence type="ECO:0000313" key="2">
    <source>
        <dbReference type="EMBL" id="QDS86787.1"/>
    </source>
</evidence>
<evidence type="ECO:0000313" key="3">
    <source>
        <dbReference type="Proteomes" id="UP000319557"/>
    </source>
</evidence>
<dbReference type="EMBL" id="CP036261">
    <property type="protein sequence ID" value="QDS86787.1"/>
    <property type="molecule type" value="Genomic_DNA"/>
</dbReference>
<keyword evidence="1" id="KW-1133">Transmembrane helix</keyword>
<dbReference type="InterPro" id="IPR007352">
    <property type="entry name" value="DUF420"/>
</dbReference>
<sequence length="151" mass="16800">MEWLASNLPHATASLNSLATVLLVIGLVMVKRGNLKAHRNVMITCFAVSGLFLALYLLHKVALFQTTGSPNRRFPTDVSSAARTVYFTILGTHLLLAITVPPLAIAAIVQGLKDNREKHRKIVRFAFPIWLYVSITGVVVYYMLYWAYPVA</sequence>
<keyword evidence="3" id="KW-1185">Reference proteome</keyword>
<feature type="transmembrane region" description="Helical" evidence="1">
    <location>
        <begin position="84"/>
        <end position="109"/>
    </location>
</feature>
<evidence type="ECO:0000256" key="1">
    <source>
        <dbReference type="SAM" id="Phobius"/>
    </source>
</evidence>
<dbReference type="Proteomes" id="UP000319557">
    <property type="component" value="Chromosome"/>
</dbReference>
<dbReference type="RefSeq" id="WP_145118228.1">
    <property type="nucleotide sequence ID" value="NZ_CP036261.1"/>
</dbReference>
<feature type="transmembrane region" description="Helical" evidence="1">
    <location>
        <begin position="129"/>
        <end position="148"/>
    </location>
</feature>
<accession>A0A517LVZ6</accession>
<dbReference type="AlphaFoldDB" id="A0A517LVZ6"/>
<keyword evidence="1" id="KW-0472">Membrane</keyword>
<reference evidence="2 3" key="1">
    <citation type="submission" date="2019-02" db="EMBL/GenBank/DDBJ databases">
        <title>Deep-cultivation of Planctomycetes and their phenomic and genomic characterization uncovers novel biology.</title>
        <authorList>
            <person name="Wiegand S."/>
            <person name="Jogler M."/>
            <person name="Boedeker C."/>
            <person name="Pinto D."/>
            <person name="Vollmers J."/>
            <person name="Rivas-Marin E."/>
            <person name="Kohn T."/>
            <person name="Peeters S.H."/>
            <person name="Heuer A."/>
            <person name="Rast P."/>
            <person name="Oberbeckmann S."/>
            <person name="Bunk B."/>
            <person name="Jeske O."/>
            <person name="Meyerdierks A."/>
            <person name="Storesund J.E."/>
            <person name="Kallscheuer N."/>
            <person name="Luecker S."/>
            <person name="Lage O.M."/>
            <person name="Pohl T."/>
            <person name="Merkel B.J."/>
            <person name="Hornburger P."/>
            <person name="Mueller R.-W."/>
            <person name="Bruemmer F."/>
            <person name="Labrenz M."/>
            <person name="Spormann A.M."/>
            <person name="Op den Camp H."/>
            <person name="Overmann J."/>
            <person name="Amann R."/>
            <person name="Jetten M.S.M."/>
            <person name="Mascher T."/>
            <person name="Medema M.H."/>
            <person name="Devos D.P."/>
            <person name="Kaster A.-K."/>
            <person name="Ovreas L."/>
            <person name="Rohde M."/>
            <person name="Galperin M.Y."/>
            <person name="Jogler C."/>
        </authorList>
    </citation>
    <scope>NUCLEOTIDE SEQUENCE [LARGE SCALE GENOMIC DNA]</scope>
    <source>
        <strain evidence="2 3">EC9</strain>
    </source>
</reference>
<keyword evidence="1" id="KW-0812">Transmembrane</keyword>
<dbReference type="PANTHER" id="PTHR37692:SF1">
    <property type="entry name" value="DUF420 DOMAIN-CONTAINING PROTEIN"/>
    <property type="match status" value="1"/>
</dbReference>
<gene>
    <name evidence="2" type="ORF">EC9_09610</name>
</gene>
<feature type="transmembrane region" description="Helical" evidence="1">
    <location>
        <begin position="42"/>
        <end position="64"/>
    </location>
</feature>
<dbReference type="KEGG" id="ruv:EC9_09610"/>
<evidence type="ECO:0008006" key="4">
    <source>
        <dbReference type="Google" id="ProtNLM"/>
    </source>
</evidence>
<proteinExistence type="predicted"/>
<organism evidence="2 3">
    <name type="scientific">Rosistilla ulvae</name>
    <dbReference type="NCBI Taxonomy" id="1930277"/>
    <lineage>
        <taxon>Bacteria</taxon>
        <taxon>Pseudomonadati</taxon>
        <taxon>Planctomycetota</taxon>
        <taxon>Planctomycetia</taxon>
        <taxon>Pirellulales</taxon>
        <taxon>Pirellulaceae</taxon>
        <taxon>Rosistilla</taxon>
    </lineage>
</organism>
<name>A0A517LVZ6_9BACT</name>